<protein>
    <submittedName>
        <fullName evidence="1">Uncharacterized protein</fullName>
    </submittedName>
</protein>
<evidence type="ECO:0000313" key="1">
    <source>
        <dbReference type="EMBL" id="QEX16017.1"/>
    </source>
</evidence>
<name>A0A5J6MG08_9PROT</name>
<reference evidence="1 2" key="1">
    <citation type="submission" date="2019-08" db="EMBL/GenBank/DDBJ databases">
        <title>Hyperibacter terrae gen. nov., sp. nov. and Hyperibacter viscosus sp. nov., two new members in the family Rhodospirillaceae isolated from the rhizosphere of Hypericum perforatum.</title>
        <authorList>
            <person name="Noviana Z."/>
        </authorList>
    </citation>
    <scope>NUCLEOTIDE SEQUENCE [LARGE SCALE GENOMIC DNA]</scope>
    <source>
        <strain evidence="1 2">R5913</strain>
    </source>
</reference>
<proteinExistence type="predicted"/>
<organism evidence="1 2">
    <name type="scientific">Hypericibacter terrae</name>
    <dbReference type="NCBI Taxonomy" id="2602015"/>
    <lineage>
        <taxon>Bacteria</taxon>
        <taxon>Pseudomonadati</taxon>
        <taxon>Pseudomonadota</taxon>
        <taxon>Alphaproteobacteria</taxon>
        <taxon>Rhodospirillales</taxon>
        <taxon>Dongiaceae</taxon>
        <taxon>Hypericibacter</taxon>
    </lineage>
</organism>
<gene>
    <name evidence="1" type="ORF">FRZ44_13070</name>
</gene>
<dbReference type="AlphaFoldDB" id="A0A5J6MG08"/>
<dbReference type="KEGG" id="htq:FRZ44_13070"/>
<accession>A0A5J6MG08</accession>
<keyword evidence="2" id="KW-1185">Reference proteome</keyword>
<dbReference type="EMBL" id="CP042906">
    <property type="protein sequence ID" value="QEX16017.1"/>
    <property type="molecule type" value="Genomic_DNA"/>
</dbReference>
<sequence length="49" mass="5631">MLISDDYLKQNRDLHRGGNYGVGGQRWAPNVARLAAELQLLNDPRLRLR</sequence>
<dbReference type="Proteomes" id="UP000326202">
    <property type="component" value="Chromosome"/>
</dbReference>
<evidence type="ECO:0000313" key="2">
    <source>
        <dbReference type="Proteomes" id="UP000326202"/>
    </source>
</evidence>